<accession>A0ABQ7QL16</accession>
<proteinExistence type="predicted"/>
<evidence type="ECO:0000256" key="1">
    <source>
        <dbReference type="SAM" id="MobiDB-lite"/>
    </source>
</evidence>
<evidence type="ECO:0000313" key="2">
    <source>
        <dbReference type="EMBL" id="KAG7305750.1"/>
    </source>
</evidence>
<protein>
    <submittedName>
        <fullName evidence="2">Uncharacterized protein</fullName>
    </submittedName>
</protein>
<feature type="compositionally biased region" description="Basic and acidic residues" evidence="1">
    <location>
        <begin position="32"/>
        <end position="42"/>
    </location>
</feature>
<sequence length="56" mass="6415">MAWKLLTKKTNADEMTHQSNYDVPPTRGAFVSEKRRGMSEKHRVGRAADTLQREAI</sequence>
<organism evidence="2 3">
    <name type="scientific">Plutella xylostella</name>
    <name type="common">Diamondback moth</name>
    <name type="synonym">Plutella maculipennis</name>
    <dbReference type="NCBI Taxonomy" id="51655"/>
    <lineage>
        <taxon>Eukaryota</taxon>
        <taxon>Metazoa</taxon>
        <taxon>Ecdysozoa</taxon>
        <taxon>Arthropoda</taxon>
        <taxon>Hexapoda</taxon>
        <taxon>Insecta</taxon>
        <taxon>Pterygota</taxon>
        <taxon>Neoptera</taxon>
        <taxon>Endopterygota</taxon>
        <taxon>Lepidoptera</taxon>
        <taxon>Glossata</taxon>
        <taxon>Ditrysia</taxon>
        <taxon>Yponomeutoidea</taxon>
        <taxon>Plutellidae</taxon>
        <taxon>Plutella</taxon>
    </lineage>
</organism>
<dbReference type="EMBL" id="JAHIBW010000013">
    <property type="protein sequence ID" value="KAG7305750.1"/>
    <property type="molecule type" value="Genomic_DNA"/>
</dbReference>
<name>A0ABQ7QL16_PLUXY</name>
<comment type="caution">
    <text evidence="2">The sequence shown here is derived from an EMBL/GenBank/DDBJ whole genome shotgun (WGS) entry which is preliminary data.</text>
</comment>
<keyword evidence="3" id="KW-1185">Reference proteome</keyword>
<dbReference type="Proteomes" id="UP000823941">
    <property type="component" value="Chromosome 13"/>
</dbReference>
<reference evidence="2 3" key="1">
    <citation type="submission" date="2021-06" db="EMBL/GenBank/DDBJ databases">
        <title>A haploid diamondback moth (Plutella xylostella L.) genome assembly resolves 31 chromosomes and identifies a diamide resistance mutation.</title>
        <authorList>
            <person name="Ward C.M."/>
            <person name="Perry K.D."/>
            <person name="Baker G."/>
            <person name="Powis K."/>
            <person name="Heckel D.G."/>
            <person name="Baxter S.W."/>
        </authorList>
    </citation>
    <scope>NUCLEOTIDE SEQUENCE [LARGE SCALE GENOMIC DNA]</scope>
    <source>
        <strain evidence="2 3">LV</strain>
        <tissue evidence="2">Single pupa</tissue>
    </source>
</reference>
<gene>
    <name evidence="2" type="ORF">JYU34_009875</name>
</gene>
<feature type="region of interest" description="Disordered" evidence="1">
    <location>
        <begin position="1"/>
        <end position="56"/>
    </location>
</feature>
<evidence type="ECO:0000313" key="3">
    <source>
        <dbReference type="Proteomes" id="UP000823941"/>
    </source>
</evidence>